<dbReference type="EMBL" id="OW152813">
    <property type="protein sequence ID" value="CAH2035822.1"/>
    <property type="molecule type" value="Genomic_DNA"/>
</dbReference>
<evidence type="ECO:0000256" key="1">
    <source>
        <dbReference type="SAM" id="MobiDB-lite"/>
    </source>
</evidence>
<protein>
    <submittedName>
        <fullName evidence="2">Uncharacterized protein</fullName>
    </submittedName>
</protein>
<reference evidence="2" key="1">
    <citation type="submission" date="2022-03" db="EMBL/GenBank/DDBJ databases">
        <authorList>
            <person name="Martin H S."/>
        </authorList>
    </citation>
    <scope>NUCLEOTIDE SEQUENCE</scope>
</reference>
<organism evidence="2 3">
    <name type="scientific">Iphiclides podalirius</name>
    <name type="common">scarce swallowtail</name>
    <dbReference type="NCBI Taxonomy" id="110791"/>
    <lineage>
        <taxon>Eukaryota</taxon>
        <taxon>Metazoa</taxon>
        <taxon>Ecdysozoa</taxon>
        <taxon>Arthropoda</taxon>
        <taxon>Hexapoda</taxon>
        <taxon>Insecta</taxon>
        <taxon>Pterygota</taxon>
        <taxon>Neoptera</taxon>
        <taxon>Endopterygota</taxon>
        <taxon>Lepidoptera</taxon>
        <taxon>Glossata</taxon>
        <taxon>Ditrysia</taxon>
        <taxon>Papilionoidea</taxon>
        <taxon>Papilionidae</taxon>
        <taxon>Papilioninae</taxon>
        <taxon>Iphiclides</taxon>
    </lineage>
</organism>
<sequence>MSSGRELAARAATRFVTNKWAPACMEERNSGPRPRPAPRPPALTSTEVISAFDRSFLPPTLMSHLLMRTDYVQPFRRSSTRRIVRLYQASCDLIIRNVDLRHVKLEGVACQQIGPTRLTHSSVISHHSLNADRTIAGEWERGGGVIRKLRGDADFGANERPRFHRAPARFGIHAVSDNSTVDPPEGAARYPEHACR</sequence>
<feature type="region of interest" description="Disordered" evidence="1">
    <location>
        <begin position="23"/>
        <end position="42"/>
    </location>
</feature>
<feature type="non-terminal residue" evidence="2">
    <location>
        <position position="196"/>
    </location>
</feature>
<accession>A0ABN8HLE7</accession>
<name>A0ABN8HLE7_9NEOP</name>
<evidence type="ECO:0000313" key="3">
    <source>
        <dbReference type="Proteomes" id="UP000837857"/>
    </source>
</evidence>
<evidence type="ECO:0000313" key="2">
    <source>
        <dbReference type="EMBL" id="CAH2035822.1"/>
    </source>
</evidence>
<dbReference type="Proteomes" id="UP000837857">
    <property type="component" value="Chromosome 1"/>
</dbReference>
<gene>
    <name evidence="2" type="ORF">IPOD504_LOCUS715</name>
</gene>
<feature type="region of interest" description="Disordered" evidence="1">
    <location>
        <begin position="175"/>
        <end position="196"/>
    </location>
</feature>
<keyword evidence="3" id="KW-1185">Reference proteome</keyword>
<proteinExistence type="predicted"/>